<reference evidence="1 2" key="1">
    <citation type="submission" date="2011-08" db="EMBL/GenBank/DDBJ databases">
        <title>The Genome Sequence of Johnsonella ignava ATCC 51276.</title>
        <authorList>
            <consortium name="The Broad Institute Genome Sequencing Platform"/>
            <person name="Earl A."/>
            <person name="Ward D."/>
            <person name="Feldgarden M."/>
            <person name="Gevers D."/>
            <person name="Izard J."/>
            <person name="Blanton J.M."/>
            <person name="Baranova O.V."/>
            <person name="Dewhirst F.E."/>
            <person name="Young S.K."/>
            <person name="Zeng Q."/>
            <person name="Gargeya S."/>
            <person name="Fitzgerald M."/>
            <person name="Haas B."/>
            <person name="Abouelleil A."/>
            <person name="Alvarado L."/>
            <person name="Arachchi H.M."/>
            <person name="Berlin A."/>
            <person name="Brown A."/>
            <person name="Chapman S.B."/>
            <person name="Chen Z."/>
            <person name="Dunbar C."/>
            <person name="Freedman E."/>
            <person name="Gearin G."/>
            <person name="Gellesch M."/>
            <person name="Goldberg J."/>
            <person name="Griggs A."/>
            <person name="Gujja S."/>
            <person name="Heiman D."/>
            <person name="Howarth C."/>
            <person name="Larson L."/>
            <person name="Lui A."/>
            <person name="MacDonald P.J.P."/>
            <person name="Montmayeur A."/>
            <person name="Murphy C."/>
            <person name="Neiman D."/>
            <person name="Pearson M."/>
            <person name="Priest M."/>
            <person name="Roberts A."/>
            <person name="Saif S."/>
            <person name="Shea T."/>
            <person name="Shenoy N."/>
            <person name="Sisk P."/>
            <person name="Stolte C."/>
            <person name="Sykes S."/>
            <person name="Wortman J."/>
            <person name="Nusbaum C."/>
            <person name="Birren B."/>
        </authorList>
    </citation>
    <scope>NUCLEOTIDE SEQUENCE [LARGE SCALE GENOMIC DNA]</scope>
    <source>
        <strain evidence="1 2">ATCC 51276</strain>
    </source>
</reference>
<dbReference type="EMBL" id="ACZL01000021">
    <property type="protein sequence ID" value="EHI55479.1"/>
    <property type="molecule type" value="Genomic_DNA"/>
</dbReference>
<dbReference type="PANTHER" id="PTHR30634">
    <property type="entry name" value="OUTER MEMBRANE LOLAB LIPOPROTEIN INSERTION APPARATUS"/>
    <property type="match status" value="1"/>
</dbReference>
<dbReference type="PANTHER" id="PTHR30634:SF16">
    <property type="entry name" value="OUTER-MEMBRANE LIPOPROTEIN LOLB"/>
    <property type="match status" value="1"/>
</dbReference>
<accession>G5GI04</accession>
<dbReference type="eggNOG" id="COG2425">
    <property type="taxonomic scope" value="Bacteria"/>
</dbReference>
<dbReference type="InterPro" id="IPR008912">
    <property type="entry name" value="Uncharacterised_CoxE"/>
</dbReference>
<dbReference type="RefSeq" id="WP_005540646.1">
    <property type="nucleotide sequence ID" value="NZ_JH378832.1"/>
</dbReference>
<dbReference type="InterPro" id="IPR050458">
    <property type="entry name" value="LolB"/>
</dbReference>
<gene>
    <name evidence="1" type="ORF">HMPREF9333_01194</name>
</gene>
<sequence length="395" mass="44727">MDYKDRIRRWRLILGEESHKEFESMGDFRGDILTDEQYLMDQALDAIYNKEKSFMGGSTRGAGKGASKPYISRWLGDVRSLFDKEIVKIIQTDAMERCGLKQLIFEPEILEQIEPDINLASTIMLLKDQVPKQSKDSVREFMKKIVEQINKLLADDIRRAVTAALNKKRHSPIPSASALDFKTTIRHGIKNYNRDLKKIVPEHYYFFERSTQTSANKFTVILDVDQSGSMGESVIYSSIMSCILAGMNLLNTKIVAFDTEVVDLSEKTEDPVDLLFGFQLGGGTDINKSLAYCSRYIENPKKTLFFLISDLMEGGNRAGMLRRLKDMKDSQVMVVCLLAIADGGKPYYDAQMAGRISSLGIPCFACNPQKLPQLLERVFKGHDLAEFTKEFESAK</sequence>
<dbReference type="STRING" id="679200.HMPREF9333_01194"/>
<dbReference type="HOGENOM" id="CLU_058765_0_0_9"/>
<protein>
    <recommendedName>
        <fullName evidence="3">VWFA domain-containing protein</fullName>
    </recommendedName>
</protein>
<dbReference type="OrthoDB" id="9789979at2"/>
<evidence type="ECO:0008006" key="3">
    <source>
        <dbReference type="Google" id="ProtNLM"/>
    </source>
</evidence>
<dbReference type="Pfam" id="PF05762">
    <property type="entry name" value="VWA_CoxE"/>
    <property type="match status" value="1"/>
</dbReference>
<evidence type="ECO:0000313" key="2">
    <source>
        <dbReference type="Proteomes" id="UP000003011"/>
    </source>
</evidence>
<name>G5GI04_9FIRM</name>
<evidence type="ECO:0000313" key="1">
    <source>
        <dbReference type="EMBL" id="EHI55479.1"/>
    </source>
</evidence>
<dbReference type="AlphaFoldDB" id="G5GI04"/>
<dbReference type="SUPFAM" id="SSF53300">
    <property type="entry name" value="vWA-like"/>
    <property type="match status" value="1"/>
</dbReference>
<proteinExistence type="predicted"/>
<dbReference type="InterPro" id="IPR036465">
    <property type="entry name" value="vWFA_dom_sf"/>
</dbReference>
<dbReference type="Proteomes" id="UP000003011">
    <property type="component" value="Unassembled WGS sequence"/>
</dbReference>
<comment type="caution">
    <text evidence="1">The sequence shown here is derived from an EMBL/GenBank/DDBJ whole genome shotgun (WGS) entry which is preliminary data.</text>
</comment>
<organism evidence="1 2">
    <name type="scientific">Johnsonella ignava ATCC 51276</name>
    <dbReference type="NCBI Taxonomy" id="679200"/>
    <lineage>
        <taxon>Bacteria</taxon>
        <taxon>Bacillati</taxon>
        <taxon>Bacillota</taxon>
        <taxon>Clostridia</taxon>
        <taxon>Lachnospirales</taxon>
        <taxon>Lachnospiraceae</taxon>
        <taxon>Johnsonella</taxon>
    </lineage>
</organism>
<keyword evidence="2" id="KW-1185">Reference proteome</keyword>
<dbReference type="PATRIC" id="fig|679200.3.peg.1272"/>